<evidence type="ECO:0000256" key="6">
    <source>
        <dbReference type="ARBA" id="ARBA00022642"/>
    </source>
</evidence>
<dbReference type="PIRSF" id="PIRSF000484">
    <property type="entry name" value="NAPRT"/>
    <property type="match status" value="1"/>
</dbReference>
<dbReference type="RefSeq" id="XP_028480782.1">
    <property type="nucleotide sequence ID" value="XM_028616925.1"/>
</dbReference>
<dbReference type="InterPro" id="IPR006406">
    <property type="entry name" value="Nic_PRibTrfase"/>
</dbReference>
<evidence type="ECO:0000256" key="3">
    <source>
        <dbReference type="ARBA" id="ARBA00013236"/>
    </source>
</evidence>
<evidence type="ECO:0000256" key="4">
    <source>
        <dbReference type="ARBA" id="ARBA00022553"/>
    </source>
</evidence>
<dbReference type="InterPro" id="IPR007229">
    <property type="entry name" value="Nic_PRibTrfase-Fam"/>
</dbReference>
<comment type="function">
    <text evidence="8">Catalyzes the synthesis of beta-nicotinate D-ribonucleotide from nicotinate and 5-phospho-D-ribose 1-phosphate at the expense of ATP.</text>
</comment>
<dbReference type="NCBIfam" id="TIGR01514">
    <property type="entry name" value="NAPRTase"/>
    <property type="match status" value="1"/>
</dbReference>
<evidence type="ECO:0000259" key="10">
    <source>
        <dbReference type="Pfam" id="PF04095"/>
    </source>
</evidence>
<comment type="pathway">
    <text evidence="1 8">Cofactor biosynthesis; NAD(+) biosynthesis; nicotinate D-ribonucleotide from nicotinate: step 1/1.</text>
</comment>
<dbReference type="Gene3D" id="3.20.140.10">
    <property type="entry name" value="nicotinate phosphoribosyltransferase"/>
    <property type="match status" value="1"/>
</dbReference>
<name>A0A427YC77_9TREE</name>
<evidence type="ECO:0000256" key="5">
    <source>
        <dbReference type="ARBA" id="ARBA00022598"/>
    </source>
</evidence>
<dbReference type="STRING" id="105984.A0A427YC77"/>
<protein>
    <recommendedName>
        <fullName evidence="3 8">Nicotinate phosphoribosyltransferase</fullName>
        <ecNumber evidence="3 8">6.3.4.21</ecNumber>
    </recommendedName>
</protein>
<keyword evidence="6 8" id="KW-0662">Pyridine nucleotide biosynthesis</keyword>
<evidence type="ECO:0000256" key="9">
    <source>
        <dbReference type="SAM" id="MobiDB-lite"/>
    </source>
</evidence>
<dbReference type="InterPro" id="IPR041525">
    <property type="entry name" value="N/Namide_PRibTrfase"/>
</dbReference>
<keyword evidence="4" id="KW-0597">Phosphoprotein</keyword>
<evidence type="ECO:0000313" key="12">
    <source>
        <dbReference type="EMBL" id="RSH88574.1"/>
    </source>
</evidence>
<evidence type="ECO:0000256" key="8">
    <source>
        <dbReference type="RuleBase" id="RU003838"/>
    </source>
</evidence>
<dbReference type="InterPro" id="IPR036068">
    <property type="entry name" value="Nicotinate_pribotase-like_C"/>
</dbReference>
<comment type="PTM">
    <text evidence="8">Transiently phosphorylated on a His residue during the reaction cycle. Phosphorylation strongly increases the affinity for substrates and increases the rate of nicotinate D-ribonucleotide production. Dephosphorylation regenerates the low-affinity form of the enzyme, leading to product release.</text>
</comment>
<dbReference type="PANTHER" id="PTHR11098:SF1">
    <property type="entry name" value="NICOTINATE PHOSPHORIBOSYLTRANSFERASE"/>
    <property type="match status" value="1"/>
</dbReference>
<comment type="catalytic activity">
    <reaction evidence="7 8">
        <text>5-phospho-alpha-D-ribose 1-diphosphate + nicotinate + ATP + H2O = nicotinate beta-D-ribonucleotide + ADP + phosphate + diphosphate</text>
        <dbReference type="Rhea" id="RHEA:36163"/>
        <dbReference type="ChEBI" id="CHEBI:15377"/>
        <dbReference type="ChEBI" id="CHEBI:30616"/>
        <dbReference type="ChEBI" id="CHEBI:32544"/>
        <dbReference type="ChEBI" id="CHEBI:33019"/>
        <dbReference type="ChEBI" id="CHEBI:43474"/>
        <dbReference type="ChEBI" id="CHEBI:57502"/>
        <dbReference type="ChEBI" id="CHEBI:58017"/>
        <dbReference type="ChEBI" id="CHEBI:456216"/>
        <dbReference type="EC" id="6.3.4.21"/>
    </reaction>
</comment>
<dbReference type="GO" id="GO:0005829">
    <property type="term" value="C:cytosol"/>
    <property type="evidence" value="ECO:0007669"/>
    <property type="project" value="TreeGrafter"/>
</dbReference>
<feature type="domain" description="Nicotinate/nicotinamide phosphoribosyltransferase" evidence="10">
    <location>
        <begin position="185"/>
        <end position="436"/>
    </location>
</feature>
<dbReference type="InterPro" id="IPR040727">
    <property type="entry name" value="NAPRTase_N"/>
</dbReference>
<dbReference type="PANTHER" id="PTHR11098">
    <property type="entry name" value="NICOTINATE PHOSPHORIBOSYLTRANSFERASE"/>
    <property type="match status" value="1"/>
</dbReference>
<dbReference type="GO" id="GO:0016757">
    <property type="term" value="F:glycosyltransferase activity"/>
    <property type="evidence" value="ECO:0007669"/>
    <property type="project" value="UniProtKB-KW"/>
</dbReference>
<dbReference type="EC" id="6.3.4.21" evidence="3 8"/>
<accession>A0A427YC77</accession>
<keyword evidence="12" id="KW-0808">Transferase</keyword>
<reference evidence="12 13" key="1">
    <citation type="submission" date="2018-11" db="EMBL/GenBank/DDBJ databases">
        <title>Genome sequence of Apiotrichum porosum DSM 27194.</title>
        <authorList>
            <person name="Aliyu H."/>
            <person name="Gorte O."/>
            <person name="Ochsenreither K."/>
        </authorList>
    </citation>
    <scope>NUCLEOTIDE SEQUENCE [LARGE SCALE GENOMIC DNA]</scope>
    <source>
        <strain evidence="12 13">DSM 27194</strain>
    </source>
</reference>
<gene>
    <name evidence="12" type="primary">NPT1</name>
    <name evidence="12" type="ORF">EHS24_001119</name>
</gene>
<evidence type="ECO:0000256" key="1">
    <source>
        <dbReference type="ARBA" id="ARBA00004952"/>
    </source>
</evidence>
<evidence type="ECO:0000256" key="2">
    <source>
        <dbReference type="ARBA" id="ARBA00010897"/>
    </source>
</evidence>
<dbReference type="SUPFAM" id="SSF51690">
    <property type="entry name" value="Nicotinate/Quinolinate PRTase C-terminal domain-like"/>
    <property type="match status" value="1"/>
</dbReference>
<proteinExistence type="inferred from homology"/>
<keyword evidence="5 8" id="KW-0436">Ligase</keyword>
<dbReference type="AlphaFoldDB" id="A0A427YC77"/>
<comment type="caution">
    <text evidence="12">The sequence shown here is derived from an EMBL/GenBank/DDBJ whole genome shotgun (WGS) entry which is preliminary data.</text>
</comment>
<dbReference type="Pfam" id="PF04095">
    <property type="entry name" value="NAPRTase"/>
    <property type="match status" value="1"/>
</dbReference>
<dbReference type="SUPFAM" id="SSF54675">
    <property type="entry name" value="Nicotinate/Quinolinate PRTase N-terminal domain-like"/>
    <property type="match status" value="1"/>
</dbReference>
<dbReference type="UniPathway" id="UPA00253">
    <property type="reaction ID" value="UER00457"/>
</dbReference>
<organism evidence="12 13">
    <name type="scientific">Apiotrichum porosum</name>
    <dbReference type="NCBI Taxonomy" id="105984"/>
    <lineage>
        <taxon>Eukaryota</taxon>
        <taxon>Fungi</taxon>
        <taxon>Dikarya</taxon>
        <taxon>Basidiomycota</taxon>
        <taxon>Agaricomycotina</taxon>
        <taxon>Tremellomycetes</taxon>
        <taxon>Trichosporonales</taxon>
        <taxon>Trichosporonaceae</taxon>
        <taxon>Apiotrichum</taxon>
    </lineage>
</organism>
<sequence>MATPETFDLPAEEIELPFSILDTDLYKLTMQNAVLRHFHDAQVVIKFTNRAPQMRFTRECFDWIQERVNRLGELRLTNEERKRLEAACPYFSASYLDFLASIQLHPKQQVELSFLPGADGAGEIACRIEGLWRECILYEVPIMAIISEGYFKFVDTDWTMDGQFELAKKKALDLLSPPDGINSIAFSEFGTRRRRSFAVHDVVMRGLAAGHEEWKAAGGKGAGLAGTSNVYLALKYGIKPSGTVAHEWIMAIGASFGYVDANSRAMDMWEAVYPANVKDGLPLIMLTDTYTAEVFFREFCSDPARALRWGALRQDSGDPFTFVRQAKAAWEEVARLAGTEGPALAGKRVVFSDALDVVRSINLQKGCDEIGLGAAFGIGTFLTNDFVKKSDPTQTSKPLNMVIKLSQINGQDCVKLSDDKGKHTGTPSEVARAQRELGLAP</sequence>
<feature type="domain" description="Nicotinate phosphoribosyltransferase N-terminal" evidence="11">
    <location>
        <begin position="21"/>
        <end position="147"/>
    </location>
</feature>
<evidence type="ECO:0000256" key="7">
    <source>
        <dbReference type="ARBA" id="ARBA00048668"/>
    </source>
</evidence>
<dbReference type="OrthoDB" id="193380at2759"/>
<evidence type="ECO:0000313" key="13">
    <source>
        <dbReference type="Proteomes" id="UP000279236"/>
    </source>
</evidence>
<dbReference type="GO" id="GO:0034355">
    <property type="term" value="P:NAD+ biosynthetic process via the salvage pathway"/>
    <property type="evidence" value="ECO:0007669"/>
    <property type="project" value="TreeGrafter"/>
</dbReference>
<evidence type="ECO:0000259" key="11">
    <source>
        <dbReference type="Pfam" id="PF17767"/>
    </source>
</evidence>
<dbReference type="Pfam" id="PF17767">
    <property type="entry name" value="NAPRTase_N"/>
    <property type="match status" value="1"/>
</dbReference>
<dbReference type="EMBL" id="RSCE01000001">
    <property type="protein sequence ID" value="RSH88574.1"/>
    <property type="molecule type" value="Genomic_DNA"/>
</dbReference>
<keyword evidence="13" id="KW-1185">Reference proteome</keyword>
<keyword evidence="12" id="KW-0328">Glycosyltransferase</keyword>
<dbReference type="GeneID" id="39585662"/>
<feature type="region of interest" description="Disordered" evidence="9">
    <location>
        <begin position="417"/>
        <end position="441"/>
    </location>
</feature>
<dbReference type="Proteomes" id="UP000279236">
    <property type="component" value="Unassembled WGS sequence"/>
</dbReference>
<comment type="similarity">
    <text evidence="2 8">Belongs to the NAPRTase family.</text>
</comment>
<dbReference type="GO" id="GO:0004516">
    <property type="term" value="F:nicotinate phosphoribosyltransferase activity"/>
    <property type="evidence" value="ECO:0007669"/>
    <property type="project" value="UniProtKB-UniRule"/>
</dbReference>